<name>A0A1V9XI35_9ACAR</name>
<feature type="non-terminal residue" evidence="13">
    <location>
        <position position="1"/>
    </location>
</feature>
<dbReference type="InterPro" id="IPR017970">
    <property type="entry name" value="Homeobox_CS"/>
</dbReference>
<organism evidence="13 14">
    <name type="scientific">Tropilaelaps mercedesae</name>
    <dbReference type="NCBI Taxonomy" id="418985"/>
    <lineage>
        <taxon>Eukaryota</taxon>
        <taxon>Metazoa</taxon>
        <taxon>Ecdysozoa</taxon>
        <taxon>Arthropoda</taxon>
        <taxon>Chelicerata</taxon>
        <taxon>Arachnida</taxon>
        <taxon>Acari</taxon>
        <taxon>Parasitiformes</taxon>
        <taxon>Mesostigmata</taxon>
        <taxon>Gamasina</taxon>
        <taxon>Dermanyssoidea</taxon>
        <taxon>Laelapidae</taxon>
        <taxon>Tropilaelaps</taxon>
    </lineage>
</organism>
<comment type="caution">
    <text evidence="13">The sequence shown here is derived from an EMBL/GenBank/DDBJ whole genome shotgun (WGS) entry which is preliminary data.</text>
</comment>
<dbReference type="PANTHER" id="PTHR24328">
    <property type="entry name" value="HOMEOBOX PROTEIN MOX"/>
    <property type="match status" value="1"/>
</dbReference>
<keyword evidence="6" id="KW-0010">Activator</keyword>
<dbReference type="STRING" id="418985.A0A1V9XI35"/>
<dbReference type="GO" id="GO:0000978">
    <property type="term" value="F:RNA polymerase II cis-regulatory region sequence-specific DNA binding"/>
    <property type="evidence" value="ECO:0007669"/>
    <property type="project" value="TreeGrafter"/>
</dbReference>
<dbReference type="Pfam" id="PF00046">
    <property type="entry name" value="Homeodomain"/>
    <property type="match status" value="1"/>
</dbReference>
<proteinExistence type="predicted"/>
<dbReference type="SUPFAM" id="SSF46689">
    <property type="entry name" value="Homeodomain-like"/>
    <property type="match status" value="1"/>
</dbReference>
<feature type="DNA-binding region" description="Homeobox" evidence="9">
    <location>
        <begin position="124"/>
        <end position="183"/>
    </location>
</feature>
<evidence type="ECO:0000256" key="5">
    <source>
        <dbReference type="ARBA" id="ARBA00023155"/>
    </source>
</evidence>
<dbReference type="SMART" id="SM00389">
    <property type="entry name" value="HOX"/>
    <property type="match status" value="1"/>
</dbReference>
<accession>A0A1V9XI35</accession>
<evidence type="ECO:0000256" key="3">
    <source>
        <dbReference type="ARBA" id="ARBA00023015"/>
    </source>
</evidence>
<feature type="region of interest" description="Disordered" evidence="11">
    <location>
        <begin position="89"/>
        <end position="125"/>
    </location>
</feature>
<evidence type="ECO:0000313" key="14">
    <source>
        <dbReference type="Proteomes" id="UP000192247"/>
    </source>
</evidence>
<dbReference type="EMBL" id="MNPL01010613">
    <property type="protein sequence ID" value="OQR73033.1"/>
    <property type="molecule type" value="Genomic_DNA"/>
</dbReference>
<evidence type="ECO:0000256" key="1">
    <source>
        <dbReference type="ARBA" id="ARBA00004123"/>
    </source>
</evidence>
<keyword evidence="5 9" id="KW-0371">Homeobox</keyword>
<feature type="domain" description="Homeobox" evidence="12">
    <location>
        <begin position="122"/>
        <end position="182"/>
    </location>
</feature>
<gene>
    <name evidence="13" type="ORF">BIW11_09996</name>
</gene>
<keyword evidence="4 9" id="KW-0238">DNA-binding</keyword>
<dbReference type="PROSITE" id="PS50071">
    <property type="entry name" value="HOMEOBOX_2"/>
    <property type="match status" value="1"/>
</dbReference>
<reference evidence="13 14" key="1">
    <citation type="journal article" date="2017" name="Gigascience">
        <title>Draft genome of the honey bee ectoparasitic mite, Tropilaelaps mercedesae, is shaped by the parasitic life history.</title>
        <authorList>
            <person name="Dong X."/>
            <person name="Armstrong S.D."/>
            <person name="Xia D."/>
            <person name="Makepeace B.L."/>
            <person name="Darby A.C."/>
            <person name="Kadowaki T."/>
        </authorList>
    </citation>
    <scope>NUCLEOTIDE SEQUENCE [LARGE SCALE GENOMIC DNA]</scope>
    <source>
        <strain evidence="13">Wuxi-XJTLU</strain>
    </source>
</reference>
<evidence type="ECO:0000256" key="11">
    <source>
        <dbReference type="SAM" id="MobiDB-lite"/>
    </source>
</evidence>
<keyword evidence="8 9" id="KW-0539">Nucleus</keyword>
<dbReference type="AlphaFoldDB" id="A0A1V9XI35"/>
<dbReference type="Gene3D" id="1.10.10.60">
    <property type="entry name" value="Homeodomain-like"/>
    <property type="match status" value="1"/>
</dbReference>
<dbReference type="CDD" id="cd00086">
    <property type="entry name" value="homeodomain"/>
    <property type="match status" value="1"/>
</dbReference>
<keyword evidence="7" id="KW-0804">Transcription</keyword>
<evidence type="ECO:0000259" key="12">
    <source>
        <dbReference type="PROSITE" id="PS50071"/>
    </source>
</evidence>
<comment type="subcellular location">
    <subcellularLocation>
        <location evidence="1 9 10">Nucleus</location>
    </subcellularLocation>
</comment>
<dbReference type="PROSITE" id="PS00027">
    <property type="entry name" value="HOMEOBOX_1"/>
    <property type="match status" value="1"/>
</dbReference>
<evidence type="ECO:0000256" key="6">
    <source>
        <dbReference type="ARBA" id="ARBA00023159"/>
    </source>
</evidence>
<evidence type="ECO:0000256" key="7">
    <source>
        <dbReference type="ARBA" id="ARBA00023163"/>
    </source>
</evidence>
<evidence type="ECO:0000313" key="13">
    <source>
        <dbReference type="EMBL" id="OQR73033.1"/>
    </source>
</evidence>
<keyword evidence="3" id="KW-0805">Transcription regulation</keyword>
<keyword evidence="2" id="KW-0217">Developmental protein</keyword>
<dbReference type="PRINTS" id="PR00024">
    <property type="entry name" value="HOMEOBOX"/>
</dbReference>
<feature type="compositionally biased region" description="Basic and acidic residues" evidence="11">
    <location>
        <begin position="111"/>
        <end position="125"/>
    </location>
</feature>
<dbReference type="InterPro" id="IPR042634">
    <property type="entry name" value="MOX-1/MOX-2"/>
</dbReference>
<dbReference type="GO" id="GO:0045944">
    <property type="term" value="P:positive regulation of transcription by RNA polymerase II"/>
    <property type="evidence" value="ECO:0007669"/>
    <property type="project" value="InterPro"/>
</dbReference>
<dbReference type="GO" id="GO:0000981">
    <property type="term" value="F:DNA-binding transcription factor activity, RNA polymerase II-specific"/>
    <property type="evidence" value="ECO:0007669"/>
    <property type="project" value="InterPro"/>
</dbReference>
<dbReference type="InterPro" id="IPR020479">
    <property type="entry name" value="HD_metazoa"/>
</dbReference>
<dbReference type="GO" id="GO:0005634">
    <property type="term" value="C:nucleus"/>
    <property type="evidence" value="ECO:0007669"/>
    <property type="project" value="UniProtKB-SubCell"/>
</dbReference>
<protein>
    <submittedName>
        <fullName evidence="13">Homeobox protein Hox-C10-like</fullName>
    </submittedName>
</protein>
<dbReference type="PANTHER" id="PTHR24328:SF7">
    <property type="entry name" value="BUTTONLESS"/>
    <property type="match status" value="1"/>
</dbReference>
<keyword evidence="14" id="KW-1185">Reference proteome</keyword>
<evidence type="ECO:0000256" key="9">
    <source>
        <dbReference type="PROSITE-ProRule" id="PRU00108"/>
    </source>
</evidence>
<sequence>VNSSAEAFMNSMCVATPTTTVNNQQRGQYQPSQLPKLTAPAFLPKHLAGCCQHEPLLTEAAIDTHTDLGKELKGRERCLQSSLKTLESSAVDNETADESDDFLPFINPEDQVDRPSPREETRSVRKERTAFTKAQLTILEEEFTRHNYLTKLRRYEIANSLQLTERQVKVWFQNRRMKWKRNKGVQLGRESANAILPQTITTVPGSSSQQQQQHMQQPLYSLQISNNNHTENLSAPMDQFENSTTDFVFS</sequence>
<dbReference type="InParanoid" id="A0A1V9XI35"/>
<dbReference type="OrthoDB" id="6159439at2759"/>
<evidence type="ECO:0000256" key="8">
    <source>
        <dbReference type="ARBA" id="ARBA00023242"/>
    </source>
</evidence>
<dbReference type="InterPro" id="IPR001356">
    <property type="entry name" value="HD"/>
</dbReference>
<evidence type="ECO:0000256" key="10">
    <source>
        <dbReference type="RuleBase" id="RU000682"/>
    </source>
</evidence>
<evidence type="ECO:0000256" key="2">
    <source>
        <dbReference type="ARBA" id="ARBA00022473"/>
    </source>
</evidence>
<dbReference type="Proteomes" id="UP000192247">
    <property type="component" value="Unassembled WGS sequence"/>
</dbReference>
<evidence type="ECO:0000256" key="4">
    <source>
        <dbReference type="ARBA" id="ARBA00023125"/>
    </source>
</evidence>
<dbReference type="InterPro" id="IPR009057">
    <property type="entry name" value="Homeodomain-like_sf"/>
</dbReference>